<proteinExistence type="predicted"/>
<name>A0A8T0FL64_ARGBR</name>
<evidence type="ECO:0000313" key="3">
    <source>
        <dbReference type="Proteomes" id="UP000807504"/>
    </source>
</evidence>
<dbReference type="AlphaFoldDB" id="A0A8T0FL64"/>
<dbReference type="EMBL" id="JABXBU010000003">
    <property type="protein sequence ID" value="KAF8791944.1"/>
    <property type="molecule type" value="Genomic_DNA"/>
</dbReference>
<comment type="caution">
    <text evidence="2">The sequence shown here is derived from an EMBL/GenBank/DDBJ whole genome shotgun (WGS) entry which is preliminary data.</text>
</comment>
<dbReference type="Proteomes" id="UP000807504">
    <property type="component" value="Unassembled WGS sequence"/>
</dbReference>
<organism evidence="2 3">
    <name type="scientific">Argiope bruennichi</name>
    <name type="common">Wasp spider</name>
    <name type="synonym">Aranea bruennichi</name>
    <dbReference type="NCBI Taxonomy" id="94029"/>
    <lineage>
        <taxon>Eukaryota</taxon>
        <taxon>Metazoa</taxon>
        <taxon>Ecdysozoa</taxon>
        <taxon>Arthropoda</taxon>
        <taxon>Chelicerata</taxon>
        <taxon>Arachnida</taxon>
        <taxon>Araneae</taxon>
        <taxon>Araneomorphae</taxon>
        <taxon>Entelegynae</taxon>
        <taxon>Araneoidea</taxon>
        <taxon>Araneidae</taxon>
        <taxon>Argiope</taxon>
    </lineage>
</organism>
<feature type="region of interest" description="Disordered" evidence="1">
    <location>
        <begin position="54"/>
        <end position="98"/>
    </location>
</feature>
<feature type="compositionally biased region" description="Low complexity" evidence="1">
    <location>
        <begin position="80"/>
        <end position="95"/>
    </location>
</feature>
<accession>A0A8T0FL64</accession>
<sequence length="135" mass="14992">MTAARTKDPIAHFNSRHIFNRIETTNQSSDPFCPETFLRSSIRGRCGQRASLFRPHPQQAWEERGEATSGPTPKARAVKSPVRTPSSPPSSISTRQLPSWIREDGRSVSCRALSRVVGFFSSLSFHLGCPYCSGQ</sequence>
<evidence type="ECO:0000256" key="1">
    <source>
        <dbReference type="SAM" id="MobiDB-lite"/>
    </source>
</evidence>
<evidence type="ECO:0000313" key="2">
    <source>
        <dbReference type="EMBL" id="KAF8791944.1"/>
    </source>
</evidence>
<gene>
    <name evidence="2" type="ORF">HNY73_003605</name>
</gene>
<protein>
    <submittedName>
        <fullName evidence="2">Uncharacterized protein</fullName>
    </submittedName>
</protein>
<reference evidence="2" key="1">
    <citation type="journal article" date="2020" name="bioRxiv">
        <title>Chromosome-level reference genome of the European wasp spider Argiope bruennichi: a resource for studies on range expansion and evolutionary adaptation.</title>
        <authorList>
            <person name="Sheffer M.M."/>
            <person name="Hoppe A."/>
            <person name="Krehenwinkel H."/>
            <person name="Uhl G."/>
            <person name="Kuss A.W."/>
            <person name="Jensen L."/>
            <person name="Jensen C."/>
            <person name="Gillespie R.G."/>
            <person name="Hoff K.J."/>
            <person name="Prost S."/>
        </authorList>
    </citation>
    <scope>NUCLEOTIDE SEQUENCE</scope>
</reference>
<reference evidence="2" key="2">
    <citation type="submission" date="2020-06" db="EMBL/GenBank/DDBJ databases">
        <authorList>
            <person name="Sheffer M."/>
        </authorList>
    </citation>
    <scope>NUCLEOTIDE SEQUENCE</scope>
</reference>
<keyword evidence="3" id="KW-1185">Reference proteome</keyword>